<feature type="domain" description="ABC transmembrane type-1" evidence="8">
    <location>
        <begin position="99"/>
        <end position="287"/>
    </location>
</feature>
<feature type="transmembrane region" description="Helical" evidence="7">
    <location>
        <begin position="51"/>
        <end position="69"/>
    </location>
</feature>
<protein>
    <submittedName>
        <fullName evidence="9">ABC transporter permease</fullName>
    </submittedName>
</protein>
<evidence type="ECO:0000256" key="5">
    <source>
        <dbReference type="ARBA" id="ARBA00022989"/>
    </source>
</evidence>
<dbReference type="PANTHER" id="PTHR30151:SF19">
    <property type="entry name" value="ABC TRANSPORTER PERMEASE"/>
    <property type="match status" value="1"/>
</dbReference>
<feature type="transmembrane region" description="Helical" evidence="7">
    <location>
        <begin position="264"/>
        <end position="286"/>
    </location>
</feature>
<dbReference type="InterPro" id="IPR035906">
    <property type="entry name" value="MetI-like_sf"/>
</dbReference>
<dbReference type="SUPFAM" id="SSF161098">
    <property type="entry name" value="MetI-like"/>
    <property type="match status" value="1"/>
</dbReference>
<accession>A0ABT8K976</accession>
<dbReference type="Proteomes" id="UP001174208">
    <property type="component" value="Unassembled WGS sequence"/>
</dbReference>
<sequence length="296" mass="31731">MSTTTTSRPLRPTPTAPLVATSMAELAALPRRGVRARRRALFPSEPAQWKTGPAALAIVVAVFAAWQLLADAGAINTFFWSKPSMIWQSAVTNFTKGSMWSDTAYTFTATIAGFAIGVVGGSLIGLSFWWSRFYQRTAEPLIVAVEAMPKLALAPMIVLALGLGIGSKIAMATALVIIIQILNTEAAVRGIDRDLQTLLYSLGASRWQVFRKVVVPATIPSIVASLRVSIGLALTGAIVGEYIGSQQGLGKMIQFAAASFDISLIWVGVFTLALLSFLLYLVVLVIQRVLLRLVHG</sequence>
<keyword evidence="4 7" id="KW-0812">Transmembrane</keyword>
<dbReference type="RefSeq" id="WP_301211764.1">
    <property type="nucleotide sequence ID" value="NZ_JAROCF010000001.1"/>
</dbReference>
<keyword evidence="6 7" id="KW-0472">Membrane</keyword>
<evidence type="ECO:0000259" key="8">
    <source>
        <dbReference type="PROSITE" id="PS50928"/>
    </source>
</evidence>
<keyword evidence="5 7" id="KW-1133">Transmembrane helix</keyword>
<dbReference type="Gene3D" id="1.10.3720.10">
    <property type="entry name" value="MetI-like"/>
    <property type="match status" value="1"/>
</dbReference>
<dbReference type="PROSITE" id="PS50928">
    <property type="entry name" value="ABC_TM1"/>
    <property type="match status" value="1"/>
</dbReference>
<dbReference type="InterPro" id="IPR000515">
    <property type="entry name" value="MetI-like"/>
</dbReference>
<comment type="caution">
    <text evidence="9">The sequence shown here is derived from an EMBL/GenBank/DDBJ whole genome shotgun (WGS) entry which is preliminary data.</text>
</comment>
<comment type="subcellular location">
    <subcellularLocation>
        <location evidence="1 7">Cell membrane</location>
        <topology evidence="1 7">Multi-pass membrane protein</topology>
    </subcellularLocation>
</comment>
<evidence type="ECO:0000313" key="9">
    <source>
        <dbReference type="EMBL" id="MDN4613543.1"/>
    </source>
</evidence>
<organism evidence="9 10">
    <name type="scientific">Leifsonia williamsii</name>
    <dbReference type="NCBI Taxonomy" id="3035919"/>
    <lineage>
        <taxon>Bacteria</taxon>
        <taxon>Bacillati</taxon>
        <taxon>Actinomycetota</taxon>
        <taxon>Actinomycetes</taxon>
        <taxon>Micrococcales</taxon>
        <taxon>Microbacteriaceae</taxon>
        <taxon>Leifsonia</taxon>
    </lineage>
</organism>
<dbReference type="EMBL" id="JAROCF010000001">
    <property type="protein sequence ID" value="MDN4613543.1"/>
    <property type="molecule type" value="Genomic_DNA"/>
</dbReference>
<evidence type="ECO:0000256" key="4">
    <source>
        <dbReference type="ARBA" id="ARBA00022692"/>
    </source>
</evidence>
<evidence type="ECO:0000313" key="10">
    <source>
        <dbReference type="Proteomes" id="UP001174208"/>
    </source>
</evidence>
<gene>
    <name evidence="9" type="ORF">P5G50_03670</name>
</gene>
<evidence type="ECO:0000256" key="2">
    <source>
        <dbReference type="ARBA" id="ARBA00022448"/>
    </source>
</evidence>
<dbReference type="CDD" id="cd06261">
    <property type="entry name" value="TM_PBP2"/>
    <property type="match status" value="1"/>
</dbReference>
<proteinExistence type="inferred from homology"/>
<name>A0ABT8K976_9MICO</name>
<feature type="transmembrane region" description="Helical" evidence="7">
    <location>
        <begin position="104"/>
        <end position="130"/>
    </location>
</feature>
<evidence type="ECO:0000256" key="7">
    <source>
        <dbReference type="RuleBase" id="RU363032"/>
    </source>
</evidence>
<evidence type="ECO:0000256" key="3">
    <source>
        <dbReference type="ARBA" id="ARBA00022475"/>
    </source>
</evidence>
<evidence type="ECO:0000256" key="6">
    <source>
        <dbReference type="ARBA" id="ARBA00023136"/>
    </source>
</evidence>
<feature type="transmembrane region" description="Helical" evidence="7">
    <location>
        <begin position="151"/>
        <end position="182"/>
    </location>
</feature>
<evidence type="ECO:0000256" key="1">
    <source>
        <dbReference type="ARBA" id="ARBA00004651"/>
    </source>
</evidence>
<keyword evidence="3" id="KW-1003">Cell membrane</keyword>
<comment type="similarity">
    <text evidence="7">Belongs to the binding-protein-dependent transport system permease family.</text>
</comment>
<keyword evidence="10" id="KW-1185">Reference proteome</keyword>
<dbReference type="Pfam" id="PF00528">
    <property type="entry name" value="BPD_transp_1"/>
    <property type="match status" value="1"/>
</dbReference>
<keyword evidence="2 7" id="KW-0813">Transport</keyword>
<reference evidence="9" key="1">
    <citation type="submission" date="2023-06" db="EMBL/GenBank/DDBJ databases">
        <title>MT1 and MT2 Draft Genomes of Novel Species.</title>
        <authorList>
            <person name="Venkateswaran K."/>
        </authorList>
    </citation>
    <scope>NUCLEOTIDE SEQUENCE</scope>
    <source>
        <strain evidence="9">F6_8S_P_1B</strain>
    </source>
</reference>
<dbReference type="PANTHER" id="PTHR30151">
    <property type="entry name" value="ALKANE SULFONATE ABC TRANSPORTER-RELATED, MEMBRANE SUBUNIT"/>
    <property type="match status" value="1"/>
</dbReference>